<dbReference type="GO" id="GO:0032259">
    <property type="term" value="P:methylation"/>
    <property type="evidence" value="ECO:0007669"/>
    <property type="project" value="UniProtKB-KW"/>
</dbReference>
<reference evidence="5 6" key="1">
    <citation type="submission" date="2024-04" db="EMBL/GenBank/DDBJ databases">
        <authorList>
            <person name="Fracassetti M."/>
        </authorList>
    </citation>
    <scope>NUCLEOTIDE SEQUENCE [LARGE SCALE GENOMIC DNA]</scope>
</reference>
<evidence type="ECO:0000256" key="4">
    <source>
        <dbReference type="ARBA" id="ARBA00022842"/>
    </source>
</evidence>
<dbReference type="InterPro" id="IPR042086">
    <property type="entry name" value="MeTrfase_capping"/>
</dbReference>
<evidence type="ECO:0000313" key="6">
    <source>
        <dbReference type="Proteomes" id="UP001497516"/>
    </source>
</evidence>
<keyword evidence="2" id="KW-0808">Transferase</keyword>
<keyword evidence="1" id="KW-0489">Methyltransferase</keyword>
<evidence type="ECO:0000256" key="2">
    <source>
        <dbReference type="ARBA" id="ARBA00022679"/>
    </source>
</evidence>
<dbReference type="Gene3D" id="1.10.1200.270">
    <property type="entry name" value="Methyltransferase, alpha-helical capping domain"/>
    <property type="match status" value="1"/>
</dbReference>
<accession>A0AAV2EJX8</accession>
<dbReference type="SUPFAM" id="SSF53335">
    <property type="entry name" value="S-adenosyl-L-methionine-dependent methyltransferases"/>
    <property type="match status" value="1"/>
</dbReference>
<keyword evidence="6" id="KW-1185">Reference proteome</keyword>
<gene>
    <name evidence="5" type="ORF">LTRI10_LOCUS27349</name>
</gene>
<protein>
    <recommendedName>
        <fullName evidence="7">S-adenosylmethionine-dependent methyltransferase</fullName>
    </recommendedName>
</protein>
<dbReference type="Gene3D" id="3.40.50.150">
    <property type="entry name" value="Vaccinia Virus protein VP39"/>
    <property type="match status" value="1"/>
</dbReference>
<dbReference type="InterPro" id="IPR005299">
    <property type="entry name" value="MeTrfase_7"/>
</dbReference>
<evidence type="ECO:0000313" key="5">
    <source>
        <dbReference type="EMBL" id="CAL1386280.1"/>
    </source>
</evidence>
<organism evidence="5 6">
    <name type="scientific">Linum trigynum</name>
    <dbReference type="NCBI Taxonomy" id="586398"/>
    <lineage>
        <taxon>Eukaryota</taxon>
        <taxon>Viridiplantae</taxon>
        <taxon>Streptophyta</taxon>
        <taxon>Embryophyta</taxon>
        <taxon>Tracheophyta</taxon>
        <taxon>Spermatophyta</taxon>
        <taxon>Magnoliopsida</taxon>
        <taxon>eudicotyledons</taxon>
        <taxon>Gunneridae</taxon>
        <taxon>Pentapetalae</taxon>
        <taxon>rosids</taxon>
        <taxon>fabids</taxon>
        <taxon>Malpighiales</taxon>
        <taxon>Linaceae</taxon>
        <taxon>Linum</taxon>
    </lineage>
</organism>
<keyword evidence="4" id="KW-0460">Magnesium</keyword>
<dbReference type="AlphaFoldDB" id="A0AAV2EJX8"/>
<dbReference type="GO" id="GO:0008168">
    <property type="term" value="F:methyltransferase activity"/>
    <property type="evidence" value="ECO:0007669"/>
    <property type="project" value="UniProtKB-KW"/>
</dbReference>
<keyword evidence="3" id="KW-0479">Metal-binding</keyword>
<dbReference type="PANTHER" id="PTHR31009">
    <property type="entry name" value="S-ADENOSYL-L-METHIONINE:CARBOXYL METHYLTRANSFERASE FAMILY PROTEIN"/>
    <property type="match status" value="1"/>
</dbReference>
<dbReference type="InterPro" id="IPR029063">
    <property type="entry name" value="SAM-dependent_MTases_sf"/>
</dbReference>
<evidence type="ECO:0000256" key="1">
    <source>
        <dbReference type="ARBA" id="ARBA00022603"/>
    </source>
</evidence>
<dbReference type="Proteomes" id="UP001497516">
    <property type="component" value="Chromosome 5"/>
</dbReference>
<dbReference type="EMBL" id="OZ034818">
    <property type="protein sequence ID" value="CAL1386280.1"/>
    <property type="molecule type" value="Genomic_DNA"/>
</dbReference>
<dbReference type="Pfam" id="PF03492">
    <property type="entry name" value="Methyltransf_7"/>
    <property type="match status" value="1"/>
</dbReference>
<name>A0AAV2EJX8_9ROSI</name>
<dbReference type="GO" id="GO:0046872">
    <property type="term" value="F:metal ion binding"/>
    <property type="evidence" value="ECO:0007669"/>
    <property type="project" value="UniProtKB-KW"/>
</dbReference>
<evidence type="ECO:0008006" key="7">
    <source>
        <dbReference type="Google" id="ProtNLM"/>
    </source>
</evidence>
<sequence>MEPEKKKKMMMDSSLLQTDSPTMVSGNNSYNYAHNSSAQRKMMDTVRPRTEELIAEKLDLERLFMGAGGNTFRVADLGCSIGPNTFHNVQHIVQQVRHKYHMMTTSTAASPSSTPEFQVFFNDQVNNDFNALFRSLPPERDYFAAGVPGSFHTRVFPKSSLHLAYSASSAHWLSRVPPEVVDRGSPAWNRGMIHYGFAPKPVEDAYRAQFRKDMGGFLRARSEELVSGGMLVLVFPGLPDGMLHSETQAGSVIYCVNLSILDLVRQGVLDEDQLDNFNFPMYFPQPREMRELVEENQCFSSIELEVVDPEESTWLQGGVGLREWLVVIRSTMAEPFARHFGGEEIVDKIFDGASQKIEERAQVIMSTKCKELPLLYVALQRK</sequence>
<evidence type="ECO:0000256" key="3">
    <source>
        <dbReference type="ARBA" id="ARBA00022723"/>
    </source>
</evidence>
<proteinExistence type="predicted"/>